<gene>
    <name evidence="14" type="primary">rfaE1</name>
    <name evidence="11" type="synonym">hldE</name>
    <name evidence="14" type="ORF">GXW78_17285</name>
</gene>
<evidence type="ECO:0000256" key="11">
    <source>
        <dbReference type="HAMAP-Rule" id="MF_01603"/>
    </source>
</evidence>
<evidence type="ECO:0000256" key="5">
    <source>
        <dbReference type="ARBA" id="ARBA00022741"/>
    </source>
</evidence>
<dbReference type="Gene3D" id="3.40.50.620">
    <property type="entry name" value="HUPs"/>
    <property type="match status" value="1"/>
</dbReference>
<name>A0ABS5EK85_9PROT</name>
<dbReference type="PANTHER" id="PTHR46969:SF1">
    <property type="entry name" value="BIFUNCTIONAL PROTEIN HLDE"/>
    <property type="match status" value="1"/>
</dbReference>
<comment type="subunit">
    <text evidence="11">Homodimer.</text>
</comment>
<evidence type="ECO:0000256" key="7">
    <source>
        <dbReference type="ARBA" id="ARBA00022840"/>
    </source>
</evidence>
<feature type="active site" evidence="11">
    <location>
        <position position="288"/>
    </location>
</feature>
<dbReference type="InterPro" id="IPR029056">
    <property type="entry name" value="Ribokinase-like"/>
</dbReference>
<comment type="function">
    <text evidence="1 11">Catalyzes the phosphorylation of D-glycero-D-manno-heptose 7-phosphate at the C-1 position to selectively form D-glycero-beta-D-manno-heptose-1,7-bisphosphate.</text>
</comment>
<dbReference type="EC" id="2.7.1.167" evidence="11"/>
<evidence type="ECO:0000256" key="3">
    <source>
        <dbReference type="ARBA" id="ARBA00022679"/>
    </source>
</evidence>
<evidence type="ECO:0000259" key="13">
    <source>
        <dbReference type="Pfam" id="PF01467"/>
    </source>
</evidence>
<keyword evidence="9 11" id="KW-0119">Carbohydrate metabolism</keyword>
<comment type="caution">
    <text evidence="14">The sequence shown here is derived from an EMBL/GenBank/DDBJ whole genome shotgun (WGS) entry which is preliminary data.</text>
</comment>
<dbReference type="InterPro" id="IPR011914">
    <property type="entry name" value="RfaE_dom_II"/>
</dbReference>
<dbReference type="PANTHER" id="PTHR46969">
    <property type="entry name" value="BIFUNCTIONAL PROTEIN HLDE"/>
    <property type="match status" value="1"/>
</dbReference>
<proteinExistence type="inferred from homology"/>
<keyword evidence="5 11" id="KW-0547">Nucleotide-binding</keyword>
<dbReference type="NCBIfam" id="TIGR02198">
    <property type="entry name" value="rfaE_dom_I"/>
    <property type="match status" value="1"/>
</dbReference>
<dbReference type="EC" id="2.7.7.70" evidence="11"/>
<evidence type="ECO:0000259" key="12">
    <source>
        <dbReference type="Pfam" id="PF00294"/>
    </source>
</evidence>
<evidence type="ECO:0000313" key="15">
    <source>
        <dbReference type="Proteomes" id="UP000698752"/>
    </source>
</evidence>
<sequence>MTGPAPQADRPVPEVPAAELAEAIRGLRRASVLVVGDAMLDRYVYGAVNRISPEAPVPVLAVEREVAMPGGAGNVVRNLTALGAAVAFVSVVGDDQAGSDLTGLIGGQPGVEPWLLVQGGRHTTTKTRFIANGQHMLRADQEVIQAIHPRLADRMIKIAGDAVAATTVLVLSDYGKGVLGGDTARQLIDAAQAAGRPVVVDPKGRDYARYAGADVITPNRAELSVATGMPVDSEERILDAMRALQSAHGFKAVLVTRSEDGMTLLEGEQVHHFPAEAAEVHDVSGAGDTVVATLSASMAAGLSLPVAARLANIAAGIVVGKIGTAVVREEEVIEALTPERGALRKVMSRVAALEQVERWRRRGWRVGFTNGCFDLLHPGHVHLLEQARSWCDRLVVGLNSDASVKRLKGAARPIQSEAARAAVLASLATADCVTVFDEDTPVELISLLKPDVLVKGADYTVEQVVGGDVVQRYGGEVRLAELLPGNSTTATVARIKG</sequence>
<dbReference type="Pfam" id="PF00294">
    <property type="entry name" value="PfkB"/>
    <property type="match status" value="1"/>
</dbReference>
<evidence type="ECO:0000256" key="9">
    <source>
        <dbReference type="ARBA" id="ARBA00023277"/>
    </source>
</evidence>
<evidence type="ECO:0000256" key="10">
    <source>
        <dbReference type="ARBA" id="ARBA00047428"/>
    </source>
</evidence>
<dbReference type="NCBIfam" id="TIGR00125">
    <property type="entry name" value="cyt_tran_rel"/>
    <property type="match status" value="1"/>
</dbReference>
<dbReference type="InterPro" id="IPR023030">
    <property type="entry name" value="Bifunc_HldE"/>
</dbReference>
<dbReference type="HAMAP" id="MF_01603">
    <property type="entry name" value="HldE"/>
    <property type="match status" value="1"/>
</dbReference>
<dbReference type="SUPFAM" id="SSF52374">
    <property type="entry name" value="Nucleotidylyl transferase"/>
    <property type="match status" value="1"/>
</dbReference>
<keyword evidence="8 11" id="KW-0511">Multifunctional enzyme</keyword>
<keyword evidence="4 11" id="KW-0548">Nucleotidyltransferase</keyword>
<dbReference type="Pfam" id="PF01467">
    <property type="entry name" value="CTP_transf_like"/>
    <property type="match status" value="1"/>
</dbReference>
<keyword evidence="3 11" id="KW-0808">Transferase</keyword>
<keyword evidence="6 11" id="KW-0418">Kinase</keyword>
<dbReference type="Gene3D" id="3.40.1190.20">
    <property type="match status" value="1"/>
</dbReference>
<dbReference type="CDD" id="cd01172">
    <property type="entry name" value="RfaE_like"/>
    <property type="match status" value="1"/>
</dbReference>
<evidence type="ECO:0000256" key="1">
    <source>
        <dbReference type="ARBA" id="ARBA00002319"/>
    </source>
</evidence>
<protein>
    <recommendedName>
        <fullName evidence="11">Bifunctional protein HldE</fullName>
    </recommendedName>
    <domain>
        <recommendedName>
            <fullName evidence="11">D-beta-D-heptose 7-phosphate kinase</fullName>
            <ecNumber evidence="11">2.7.1.167</ecNumber>
        </recommendedName>
        <alternativeName>
            <fullName evidence="11">D-beta-D-heptose 7-phosphotransferase</fullName>
        </alternativeName>
        <alternativeName>
            <fullName evidence="11">D-glycero-beta-D-manno-heptose-7-phosphate kinase</fullName>
        </alternativeName>
    </domain>
    <domain>
        <recommendedName>
            <fullName evidence="11">D-beta-D-heptose 1-phosphate adenylyltransferase</fullName>
            <ecNumber evidence="11">2.7.7.70</ecNumber>
        </recommendedName>
        <alternativeName>
            <fullName evidence="11">D-glycero-beta-D-manno-heptose 1-phosphate adenylyltransferase</fullName>
        </alternativeName>
    </domain>
</protein>
<evidence type="ECO:0000256" key="2">
    <source>
        <dbReference type="ARBA" id="ARBA00003753"/>
    </source>
</evidence>
<dbReference type="NCBIfam" id="TIGR02199">
    <property type="entry name" value="rfaE_dom_II"/>
    <property type="match status" value="1"/>
</dbReference>
<feature type="domain" description="Carbohydrate kinase PfkB" evidence="12">
    <location>
        <begin position="30"/>
        <end position="326"/>
    </location>
</feature>
<feature type="region of interest" description="Ribokinase" evidence="11">
    <location>
        <begin position="1"/>
        <end position="342"/>
    </location>
</feature>
<dbReference type="SUPFAM" id="SSF53613">
    <property type="entry name" value="Ribokinase-like"/>
    <property type="match status" value="1"/>
</dbReference>
<dbReference type="InterPro" id="IPR011913">
    <property type="entry name" value="RfaE_dom_I"/>
</dbReference>
<dbReference type="RefSeq" id="WP_211870093.1">
    <property type="nucleotide sequence ID" value="NZ_JAAEDI010000018.1"/>
</dbReference>
<reference evidence="15" key="1">
    <citation type="journal article" date="2021" name="Syst. Appl. Microbiol.">
        <title>Roseomonas hellenica sp. nov., isolated from roots of wild-growing Alkanna tinctoria.</title>
        <authorList>
            <person name="Rat A."/>
            <person name="Naranjo H.D."/>
            <person name="Lebbe L."/>
            <person name="Cnockaert M."/>
            <person name="Krigas N."/>
            <person name="Grigoriadou K."/>
            <person name="Maloupa E."/>
            <person name="Willems A."/>
        </authorList>
    </citation>
    <scope>NUCLEOTIDE SEQUENCE [LARGE SCALE GENOMIC DNA]</scope>
    <source>
        <strain evidence="15">LMG 31159</strain>
    </source>
</reference>
<evidence type="ECO:0000313" key="14">
    <source>
        <dbReference type="EMBL" id="MBR0651427.1"/>
    </source>
</evidence>
<evidence type="ECO:0000256" key="8">
    <source>
        <dbReference type="ARBA" id="ARBA00023268"/>
    </source>
</evidence>
<dbReference type="EMBL" id="JAAEDI010000018">
    <property type="protein sequence ID" value="MBR0651427.1"/>
    <property type="molecule type" value="Genomic_DNA"/>
</dbReference>
<comment type="similarity">
    <text evidence="11">In the N-terminal section; belongs to the carbohydrate kinase PfkB family.</text>
</comment>
<organism evidence="14 15">
    <name type="scientific">Neoroseomonas terrae</name>
    <dbReference type="NCBI Taxonomy" id="424799"/>
    <lineage>
        <taxon>Bacteria</taxon>
        <taxon>Pseudomonadati</taxon>
        <taxon>Pseudomonadota</taxon>
        <taxon>Alphaproteobacteria</taxon>
        <taxon>Acetobacterales</taxon>
        <taxon>Acetobacteraceae</taxon>
        <taxon>Neoroseomonas</taxon>
    </lineage>
</organism>
<dbReference type="GO" id="GO:0016301">
    <property type="term" value="F:kinase activity"/>
    <property type="evidence" value="ECO:0007669"/>
    <property type="project" value="UniProtKB-KW"/>
</dbReference>
<feature type="domain" description="Cytidyltransferase-like" evidence="13">
    <location>
        <begin position="368"/>
        <end position="461"/>
    </location>
</feature>
<feature type="region of interest" description="Cytidylyltransferase" evidence="11">
    <location>
        <begin position="368"/>
        <end position="497"/>
    </location>
</feature>
<dbReference type="InterPro" id="IPR014729">
    <property type="entry name" value="Rossmann-like_a/b/a_fold"/>
</dbReference>
<dbReference type="InterPro" id="IPR004821">
    <property type="entry name" value="Cyt_trans-like"/>
</dbReference>
<comment type="similarity">
    <text evidence="11">In the C-terminal section; belongs to the cytidylyltransferase family.</text>
</comment>
<comment type="catalytic activity">
    <reaction evidence="10 11">
        <text>D-glycero-beta-D-manno-heptose 1-phosphate + ATP + H(+) = ADP-D-glycero-beta-D-manno-heptose + diphosphate</text>
        <dbReference type="Rhea" id="RHEA:27465"/>
        <dbReference type="ChEBI" id="CHEBI:15378"/>
        <dbReference type="ChEBI" id="CHEBI:30616"/>
        <dbReference type="ChEBI" id="CHEBI:33019"/>
        <dbReference type="ChEBI" id="CHEBI:59967"/>
        <dbReference type="ChEBI" id="CHEBI:61593"/>
        <dbReference type="EC" id="2.7.7.70"/>
    </reaction>
</comment>
<keyword evidence="15" id="KW-1185">Reference proteome</keyword>
<comment type="pathway">
    <text evidence="11">Nucleotide-sugar biosynthesis; ADP-L-glycero-beta-D-manno-heptose biosynthesis; ADP-L-glycero-beta-D-manno-heptose from D-glycero-beta-D-manno-heptose 7-phosphate: step 1/4.</text>
</comment>
<comment type="pathway">
    <text evidence="11">Nucleotide-sugar biosynthesis; ADP-L-glycero-beta-D-manno-heptose biosynthesis; ADP-L-glycero-beta-D-manno-heptose from D-glycero-beta-D-manno-heptose 7-phosphate: step 3/4.</text>
</comment>
<dbReference type="InterPro" id="IPR011611">
    <property type="entry name" value="PfkB_dom"/>
</dbReference>
<comment type="function">
    <text evidence="2 11">Catalyzes the ADP transfer from ATP to D-glycero-beta-D-manno-heptose 1-phosphate, yielding ADP-D-glycero-beta-D-manno-heptose.</text>
</comment>
<evidence type="ECO:0000256" key="6">
    <source>
        <dbReference type="ARBA" id="ARBA00022777"/>
    </source>
</evidence>
<dbReference type="Proteomes" id="UP000698752">
    <property type="component" value="Unassembled WGS sequence"/>
</dbReference>
<feature type="binding site" evidence="11">
    <location>
        <begin position="219"/>
        <end position="222"/>
    </location>
    <ligand>
        <name>ATP</name>
        <dbReference type="ChEBI" id="CHEBI:30616"/>
    </ligand>
</feature>
<accession>A0ABS5EK85</accession>
<comment type="catalytic activity">
    <reaction evidence="11">
        <text>D-glycero-beta-D-manno-heptose 7-phosphate + ATP = D-glycero-beta-D-manno-heptose 1,7-bisphosphate + ADP + H(+)</text>
        <dbReference type="Rhea" id="RHEA:27473"/>
        <dbReference type="ChEBI" id="CHEBI:15378"/>
        <dbReference type="ChEBI" id="CHEBI:30616"/>
        <dbReference type="ChEBI" id="CHEBI:60204"/>
        <dbReference type="ChEBI" id="CHEBI:60208"/>
        <dbReference type="ChEBI" id="CHEBI:456216"/>
        <dbReference type="EC" id="2.7.1.167"/>
    </reaction>
</comment>
<keyword evidence="7 11" id="KW-0067">ATP-binding</keyword>
<evidence type="ECO:0000256" key="4">
    <source>
        <dbReference type="ARBA" id="ARBA00022695"/>
    </source>
</evidence>